<accession>A0A9P5LBM9</accession>
<dbReference type="EMBL" id="JAANBB010000400">
    <property type="protein sequence ID" value="KAF7542976.1"/>
    <property type="molecule type" value="Genomic_DNA"/>
</dbReference>
<name>A0A9P5LBM9_9HYPO</name>
<dbReference type="InterPro" id="IPR025332">
    <property type="entry name" value="DUF4238"/>
</dbReference>
<feature type="region of interest" description="Disordered" evidence="1">
    <location>
        <begin position="23"/>
        <end position="46"/>
    </location>
</feature>
<dbReference type="Pfam" id="PF14022">
    <property type="entry name" value="DUF4238"/>
    <property type="match status" value="1"/>
</dbReference>
<dbReference type="OrthoDB" id="5340163at2759"/>
<evidence type="ECO:0008006" key="4">
    <source>
        <dbReference type="Google" id="ProtNLM"/>
    </source>
</evidence>
<protein>
    <recommendedName>
        <fullName evidence="4">DUF4238 domain-containing protein</fullName>
    </recommendedName>
</protein>
<reference evidence="2" key="1">
    <citation type="submission" date="2020-03" db="EMBL/GenBank/DDBJ databases">
        <title>Draft Genome Sequence of Cylindrodendrum hubeiense.</title>
        <authorList>
            <person name="Buettner E."/>
            <person name="Kellner H."/>
        </authorList>
    </citation>
    <scope>NUCLEOTIDE SEQUENCE</scope>
    <source>
        <strain evidence="2">IHI 201604</strain>
    </source>
</reference>
<evidence type="ECO:0000256" key="1">
    <source>
        <dbReference type="SAM" id="MobiDB-lite"/>
    </source>
</evidence>
<dbReference type="AlphaFoldDB" id="A0A9P5LBM9"/>
<evidence type="ECO:0000313" key="3">
    <source>
        <dbReference type="Proteomes" id="UP000722485"/>
    </source>
</evidence>
<proteinExistence type="predicted"/>
<sequence>MAQSTNAQYHHFVPQFLLQNFSHPYDPPRKPGQKSKRPKRKYKKGMYPGDRVLRNVDLSADPPVICEKSIKRILGNTDMYRDTSQPTPKQQQHIEEMFSKFESSASIIFRKITKSFEQHERGLWLTRAERNVIRKFLFILKYRGSTFHRRFYHENRESYEAEDRELLNDYMQAKGFLRPIDVWFDNLKTIMELEMDPEKQWINELPKKMFPMDAEWFIYHVEGSYMAICTPAEANDEFILTDNSYSIFEGPNCFGTDEVTGKVEGTGWVALHEFAPISPKLMIVLRSFLFPSPLEDEVAAVKSSRDKFRFEAYENVFNTPLQSILGDLPVRKASNNYSKIWYGIYQSSIKKKKEPSRITGGIAK</sequence>
<gene>
    <name evidence="2" type="ORF">G7Z17_g11120</name>
</gene>
<keyword evidence="3" id="KW-1185">Reference proteome</keyword>
<organism evidence="2 3">
    <name type="scientific">Cylindrodendrum hubeiense</name>
    <dbReference type="NCBI Taxonomy" id="595255"/>
    <lineage>
        <taxon>Eukaryota</taxon>
        <taxon>Fungi</taxon>
        <taxon>Dikarya</taxon>
        <taxon>Ascomycota</taxon>
        <taxon>Pezizomycotina</taxon>
        <taxon>Sordariomycetes</taxon>
        <taxon>Hypocreomycetidae</taxon>
        <taxon>Hypocreales</taxon>
        <taxon>Nectriaceae</taxon>
        <taxon>Cylindrodendrum</taxon>
    </lineage>
</organism>
<feature type="compositionally biased region" description="Basic residues" evidence="1">
    <location>
        <begin position="31"/>
        <end position="44"/>
    </location>
</feature>
<comment type="caution">
    <text evidence="2">The sequence shown here is derived from an EMBL/GenBank/DDBJ whole genome shotgun (WGS) entry which is preliminary data.</text>
</comment>
<evidence type="ECO:0000313" key="2">
    <source>
        <dbReference type="EMBL" id="KAF7542976.1"/>
    </source>
</evidence>
<dbReference type="Proteomes" id="UP000722485">
    <property type="component" value="Unassembled WGS sequence"/>
</dbReference>